<dbReference type="RefSeq" id="WP_204663851.1">
    <property type="nucleotide sequence ID" value="NZ_JAFBDT010000009.1"/>
</dbReference>
<dbReference type="PROSITE" id="PS00045">
    <property type="entry name" value="HISTONE_LIKE"/>
    <property type="match status" value="1"/>
</dbReference>
<dbReference type="EMBL" id="JAFBDT010000009">
    <property type="protein sequence ID" value="MBM7561903.1"/>
    <property type="molecule type" value="Genomic_DNA"/>
</dbReference>
<keyword evidence="2" id="KW-0226">DNA condensation</keyword>
<dbReference type="SMART" id="SM00411">
    <property type="entry name" value="BHL"/>
    <property type="match status" value="1"/>
</dbReference>
<gene>
    <name evidence="5" type="ORF">JOC49_001444</name>
</gene>
<dbReference type="InterPro" id="IPR010992">
    <property type="entry name" value="IHF-like_DNA-bd_dom_sf"/>
</dbReference>
<evidence type="ECO:0000256" key="2">
    <source>
        <dbReference type="ARBA" id="ARBA00023067"/>
    </source>
</evidence>
<evidence type="ECO:0000256" key="4">
    <source>
        <dbReference type="RuleBase" id="RU003939"/>
    </source>
</evidence>
<dbReference type="CDD" id="cd13831">
    <property type="entry name" value="HU"/>
    <property type="match status" value="1"/>
</dbReference>
<comment type="similarity">
    <text evidence="1 4">Belongs to the bacterial histone-like protein family.</text>
</comment>
<comment type="caution">
    <text evidence="5">The sequence shown here is derived from an EMBL/GenBank/DDBJ whole genome shotgun (WGS) entry which is preliminary data.</text>
</comment>
<evidence type="ECO:0000313" key="5">
    <source>
        <dbReference type="EMBL" id="MBM7561903.1"/>
    </source>
</evidence>
<dbReference type="PRINTS" id="PR01727">
    <property type="entry name" value="DNABINDINGHU"/>
</dbReference>
<keyword evidence="3 5" id="KW-0238">DNA-binding</keyword>
<accession>A0ABS2MR84</accession>
<dbReference type="InterPro" id="IPR000119">
    <property type="entry name" value="Hist_DNA-bd"/>
</dbReference>
<dbReference type="Gene3D" id="4.10.520.10">
    <property type="entry name" value="IHF-like DNA-binding proteins"/>
    <property type="match status" value="1"/>
</dbReference>
<evidence type="ECO:0000256" key="1">
    <source>
        <dbReference type="ARBA" id="ARBA00010529"/>
    </source>
</evidence>
<dbReference type="PANTHER" id="PTHR33175:SF3">
    <property type="entry name" value="DNA-BINDING PROTEIN HU-BETA"/>
    <property type="match status" value="1"/>
</dbReference>
<protein>
    <submittedName>
        <fullName evidence="5">DNA-binding protein HU-beta</fullName>
    </submittedName>
</protein>
<keyword evidence="6" id="KW-1185">Reference proteome</keyword>
<dbReference type="Pfam" id="PF00216">
    <property type="entry name" value="Bac_DNA_binding"/>
    <property type="match status" value="1"/>
</dbReference>
<evidence type="ECO:0000313" key="6">
    <source>
        <dbReference type="Proteomes" id="UP000767854"/>
    </source>
</evidence>
<name>A0ABS2MR84_9FIRM</name>
<dbReference type="PANTHER" id="PTHR33175">
    <property type="entry name" value="DNA-BINDING PROTEIN HU"/>
    <property type="match status" value="1"/>
</dbReference>
<evidence type="ECO:0000256" key="3">
    <source>
        <dbReference type="ARBA" id="ARBA00023125"/>
    </source>
</evidence>
<proteinExistence type="inferred from homology"/>
<dbReference type="SUPFAM" id="SSF47729">
    <property type="entry name" value="IHF-like DNA-binding proteins"/>
    <property type="match status" value="1"/>
</dbReference>
<dbReference type="Proteomes" id="UP000767854">
    <property type="component" value="Unassembled WGS sequence"/>
</dbReference>
<dbReference type="InterPro" id="IPR020816">
    <property type="entry name" value="Histone-like_DNA-bd_CS"/>
</dbReference>
<reference evidence="5 6" key="1">
    <citation type="submission" date="2021-01" db="EMBL/GenBank/DDBJ databases">
        <title>Genomic Encyclopedia of Type Strains, Phase IV (KMG-IV): sequencing the most valuable type-strain genomes for metagenomic binning, comparative biology and taxonomic classification.</title>
        <authorList>
            <person name="Goeker M."/>
        </authorList>
    </citation>
    <scope>NUCLEOTIDE SEQUENCE [LARGE SCALE GENOMIC DNA]</scope>
    <source>
        <strain evidence="5 6">DSM 24436</strain>
    </source>
</reference>
<organism evidence="5 6">
    <name type="scientific">Fusibacter tunisiensis</name>
    <dbReference type="NCBI Taxonomy" id="1008308"/>
    <lineage>
        <taxon>Bacteria</taxon>
        <taxon>Bacillati</taxon>
        <taxon>Bacillota</taxon>
        <taxon>Clostridia</taxon>
        <taxon>Eubacteriales</taxon>
        <taxon>Eubacteriales Family XII. Incertae Sedis</taxon>
        <taxon>Fusibacter</taxon>
    </lineage>
</organism>
<sequence length="92" mass="10106">MNKAELVASMAEKSGLTKKDAELALNAFMKSVEEELTKSGKVQLVGFGTFDVRERKERTGRNPRNPKETINIPASKAPVFKAGKALKETVNK</sequence>
<dbReference type="GO" id="GO:0003677">
    <property type="term" value="F:DNA binding"/>
    <property type="evidence" value="ECO:0007669"/>
    <property type="project" value="UniProtKB-KW"/>
</dbReference>